<feature type="transmembrane region" description="Helical" evidence="5">
    <location>
        <begin position="128"/>
        <end position="149"/>
    </location>
</feature>
<evidence type="ECO:0000256" key="3">
    <source>
        <dbReference type="ARBA" id="ARBA00022989"/>
    </source>
</evidence>
<proteinExistence type="predicted"/>
<dbReference type="EMBL" id="CP035042">
    <property type="protein sequence ID" value="QHC48489.1"/>
    <property type="molecule type" value="Genomic_DNA"/>
</dbReference>
<keyword evidence="2 5" id="KW-0812">Transmembrane</keyword>
<sequence>MNISLILQLPFTQEGGWQQLRRERPSLNALILRVVLPLSLLPPVMLHYAIYRHGDALLPGLADRPWAIIAPALFTAELLTFLVMGWLIHGVARAHRLRLSHRAAYFLAAMAPLPLWFSSLTLFVPDMVFIVCGVLLAMMLSCGLVYHGLQALAEREEDDVMVMSATYTVMAFGLMAWGILLALVWAL</sequence>
<dbReference type="KEGG" id="htx:EKK97_01215"/>
<evidence type="ECO:0000256" key="1">
    <source>
        <dbReference type="ARBA" id="ARBA00004141"/>
    </source>
</evidence>
<comment type="subcellular location">
    <subcellularLocation>
        <location evidence="1">Membrane</location>
        <topology evidence="1">Multi-pass membrane protein</topology>
    </subcellularLocation>
</comment>
<dbReference type="Pfam" id="PF04893">
    <property type="entry name" value="Yip1"/>
    <property type="match status" value="1"/>
</dbReference>
<feature type="transmembrane region" description="Helical" evidence="5">
    <location>
        <begin position="161"/>
        <end position="186"/>
    </location>
</feature>
<dbReference type="GO" id="GO:0016020">
    <property type="term" value="C:membrane"/>
    <property type="evidence" value="ECO:0007669"/>
    <property type="project" value="UniProtKB-SubCell"/>
</dbReference>
<evidence type="ECO:0000256" key="5">
    <source>
        <dbReference type="SAM" id="Phobius"/>
    </source>
</evidence>
<dbReference type="Proteomes" id="UP000464013">
    <property type="component" value="Chromosome"/>
</dbReference>
<evidence type="ECO:0000313" key="7">
    <source>
        <dbReference type="EMBL" id="QHC48489.1"/>
    </source>
</evidence>
<evidence type="ECO:0000256" key="2">
    <source>
        <dbReference type="ARBA" id="ARBA00022692"/>
    </source>
</evidence>
<organism evidence="7 8">
    <name type="scientific">Billgrantia tianxiuensis</name>
    <dbReference type="NCBI Taxonomy" id="2497861"/>
    <lineage>
        <taxon>Bacteria</taxon>
        <taxon>Pseudomonadati</taxon>
        <taxon>Pseudomonadota</taxon>
        <taxon>Gammaproteobacteria</taxon>
        <taxon>Oceanospirillales</taxon>
        <taxon>Halomonadaceae</taxon>
        <taxon>Billgrantia</taxon>
    </lineage>
</organism>
<protein>
    <submittedName>
        <fullName evidence="7">DUF1282 domain-containing protein</fullName>
    </submittedName>
</protein>
<dbReference type="OrthoDB" id="8526565at2"/>
<evidence type="ECO:0000256" key="4">
    <source>
        <dbReference type="ARBA" id="ARBA00023136"/>
    </source>
</evidence>
<feature type="transmembrane region" description="Helical" evidence="5">
    <location>
        <begin position="30"/>
        <end position="51"/>
    </location>
</feature>
<feature type="domain" description="Yip1" evidence="6">
    <location>
        <begin position="16"/>
        <end position="176"/>
    </location>
</feature>
<gene>
    <name evidence="7" type="ORF">EKK97_01215</name>
</gene>
<feature type="transmembrane region" description="Helical" evidence="5">
    <location>
        <begin position="66"/>
        <end position="91"/>
    </location>
</feature>
<dbReference type="AlphaFoldDB" id="A0A6I6SDL5"/>
<reference evidence="7 8" key="1">
    <citation type="submission" date="2019-01" db="EMBL/GenBank/DDBJ databases">
        <title>Complete genome of a denitifying bacterium Halomons sp. BC-M4-5.</title>
        <authorList>
            <person name="Wang L."/>
            <person name="Shao Z."/>
        </authorList>
    </citation>
    <scope>NUCLEOTIDE SEQUENCE [LARGE SCALE GENOMIC DNA]</scope>
    <source>
        <strain evidence="7 8">BC-M4-5</strain>
    </source>
</reference>
<keyword evidence="3 5" id="KW-1133">Transmembrane helix</keyword>
<dbReference type="RefSeq" id="WP_159548146.1">
    <property type="nucleotide sequence ID" value="NZ_CP035042.1"/>
</dbReference>
<evidence type="ECO:0000259" key="6">
    <source>
        <dbReference type="Pfam" id="PF04893"/>
    </source>
</evidence>
<keyword evidence="8" id="KW-1185">Reference proteome</keyword>
<feature type="transmembrane region" description="Helical" evidence="5">
    <location>
        <begin position="103"/>
        <end position="122"/>
    </location>
</feature>
<name>A0A6I6SDL5_9GAMM</name>
<keyword evidence="4 5" id="KW-0472">Membrane</keyword>
<dbReference type="InterPro" id="IPR006977">
    <property type="entry name" value="Yip1_dom"/>
</dbReference>
<evidence type="ECO:0000313" key="8">
    <source>
        <dbReference type="Proteomes" id="UP000464013"/>
    </source>
</evidence>
<accession>A0A6I6SDL5</accession>